<dbReference type="Pfam" id="PF13529">
    <property type="entry name" value="Peptidase_C39_2"/>
    <property type="match status" value="1"/>
</dbReference>
<evidence type="ECO:0000256" key="1">
    <source>
        <dbReference type="SAM" id="SignalP"/>
    </source>
</evidence>
<dbReference type="PANTHER" id="PTHR37806">
    <property type="entry name" value="LMO0724 PROTEIN"/>
    <property type="match status" value="1"/>
</dbReference>
<dbReference type="KEGG" id="wei:EQG49_00545"/>
<dbReference type="Proteomes" id="UP000292886">
    <property type="component" value="Chromosome"/>
</dbReference>
<dbReference type="AlphaFoldDB" id="A0A4P6YR27"/>
<gene>
    <name evidence="3" type="ORF">EQG49_00545</name>
</gene>
<dbReference type="OrthoDB" id="9794653at2"/>
<dbReference type="InterPro" id="IPR039564">
    <property type="entry name" value="Peptidase_C39-like"/>
</dbReference>
<dbReference type="EMBL" id="CP037940">
    <property type="protein sequence ID" value="QBO35043.1"/>
    <property type="molecule type" value="Genomic_DNA"/>
</dbReference>
<dbReference type="Gene3D" id="3.90.70.10">
    <property type="entry name" value="Cysteine proteinases"/>
    <property type="match status" value="1"/>
</dbReference>
<feature type="domain" description="Peptidase C39-like" evidence="2">
    <location>
        <begin position="87"/>
        <end position="225"/>
    </location>
</feature>
<name>A0A4P6YR27_9LACO</name>
<proteinExistence type="predicted"/>
<organism evidence="3 4">
    <name type="scientific">Periweissella cryptocerci</name>
    <dbReference type="NCBI Taxonomy" id="2506420"/>
    <lineage>
        <taxon>Bacteria</taxon>
        <taxon>Bacillati</taxon>
        <taxon>Bacillota</taxon>
        <taxon>Bacilli</taxon>
        <taxon>Lactobacillales</taxon>
        <taxon>Lactobacillaceae</taxon>
        <taxon>Periweissella</taxon>
    </lineage>
</organism>
<dbReference type="PANTHER" id="PTHR37806:SF1">
    <property type="entry name" value="PEPTIDASE C39-LIKE DOMAIN-CONTAINING PROTEIN"/>
    <property type="match status" value="1"/>
</dbReference>
<keyword evidence="1" id="KW-0732">Signal</keyword>
<feature type="signal peptide" evidence="1">
    <location>
        <begin position="1"/>
        <end position="21"/>
    </location>
</feature>
<reference evidence="4" key="1">
    <citation type="submission" date="2019-03" db="EMBL/GenBank/DDBJ databases">
        <title>Weissella sp. 26KH-42 Genome sequencing.</title>
        <authorList>
            <person name="Heo J."/>
            <person name="Kim S.-J."/>
            <person name="Kim J.-S."/>
            <person name="Hong S.-B."/>
            <person name="Kwon S.-W."/>
        </authorList>
    </citation>
    <scope>NUCLEOTIDE SEQUENCE [LARGE SCALE GENOMIC DNA]</scope>
    <source>
        <strain evidence="4">26KH-42</strain>
    </source>
</reference>
<evidence type="ECO:0000259" key="2">
    <source>
        <dbReference type="Pfam" id="PF13529"/>
    </source>
</evidence>
<protein>
    <recommendedName>
        <fullName evidence="2">Peptidase C39-like domain-containing protein</fullName>
    </recommendedName>
</protein>
<keyword evidence="4" id="KW-1185">Reference proteome</keyword>
<evidence type="ECO:0000313" key="4">
    <source>
        <dbReference type="Proteomes" id="UP000292886"/>
    </source>
</evidence>
<accession>A0A4P6YR27</accession>
<evidence type="ECO:0000313" key="3">
    <source>
        <dbReference type="EMBL" id="QBO35043.1"/>
    </source>
</evidence>
<sequence length="259" mass="28984">MKKIQTTILIIASLFAVTALASNANASSRSARTYNSRIYKGQLVQLDQVKQLNGKKVFKISRKGKAVKGWIKDAKLKRTTKYVLPAKYTSQLYPLYAPEGCESVALKMALSVKGQNMPLKKFLQALPLTNNPNTGFANGTPFKPAGNNCTIYPKPLLKVAQKKQFNYTNVANITGASKAKLIREIKRGNAVAFWGKWHMQSNEKAWHALTIVGYKPGKFLIADPYAQKSWGPSYREFWVSTSQFMNIYNSRGKKALVVR</sequence>
<feature type="chain" id="PRO_5038348419" description="Peptidase C39-like domain-containing protein" evidence="1">
    <location>
        <begin position="22"/>
        <end position="259"/>
    </location>
</feature>
<dbReference type="RefSeq" id="WP_133362123.1">
    <property type="nucleotide sequence ID" value="NZ_CP037940.1"/>
</dbReference>